<evidence type="ECO:0000313" key="2">
    <source>
        <dbReference type="Proteomes" id="UP000177555"/>
    </source>
</evidence>
<gene>
    <name evidence="1" type="ORF">A2867_01925</name>
</gene>
<evidence type="ECO:0000313" key="1">
    <source>
        <dbReference type="EMBL" id="OGE27835.1"/>
    </source>
</evidence>
<comment type="caution">
    <text evidence="1">The sequence shown here is derived from an EMBL/GenBank/DDBJ whole genome shotgun (WGS) entry which is preliminary data.</text>
</comment>
<sequence length="236" mass="26786">MILWLILFLLIIGISFILAFRSMKDYQEIPKASKVEYGLFLIRRTDSFDAGVLGSIGKFMLDNSLIISLERLFKGNKAALTIFGPKEILNRFSASLSLLELEDYILDCQTEDLSIWEVGVKENTGPNLDDQNNIFANLSQMGDEDQFFWQVILGSRKEKDNISFQTQIRAVVYSKDPSRKKILTSLLQGLKLGKLAKIPKPFSTEQMMDFFRSRSLSKDSNGPILDSVGVMRLLKV</sequence>
<proteinExistence type="predicted"/>
<accession>A0A1F5JGS4</accession>
<protein>
    <submittedName>
        <fullName evidence="1">Uncharacterized protein</fullName>
    </submittedName>
</protein>
<dbReference type="EMBL" id="MFCP01000028">
    <property type="protein sequence ID" value="OGE27835.1"/>
    <property type="molecule type" value="Genomic_DNA"/>
</dbReference>
<organism evidence="1 2">
    <name type="scientific">Candidatus Daviesbacteria bacterium RIFCSPHIGHO2_01_FULL_40_11</name>
    <dbReference type="NCBI Taxonomy" id="1797762"/>
    <lineage>
        <taxon>Bacteria</taxon>
        <taxon>Candidatus Daviesiibacteriota</taxon>
    </lineage>
</organism>
<reference evidence="1 2" key="1">
    <citation type="journal article" date="2016" name="Nat. Commun.">
        <title>Thousands of microbial genomes shed light on interconnected biogeochemical processes in an aquifer system.</title>
        <authorList>
            <person name="Anantharaman K."/>
            <person name="Brown C.T."/>
            <person name="Hug L.A."/>
            <person name="Sharon I."/>
            <person name="Castelle C.J."/>
            <person name="Probst A.J."/>
            <person name="Thomas B.C."/>
            <person name="Singh A."/>
            <person name="Wilkins M.J."/>
            <person name="Karaoz U."/>
            <person name="Brodie E.L."/>
            <person name="Williams K.H."/>
            <person name="Hubbard S.S."/>
            <person name="Banfield J.F."/>
        </authorList>
    </citation>
    <scope>NUCLEOTIDE SEQUENCE [LARGE SCALE GENOMIC DNA]</scope>
</reference>
<name>A0A1F5JGS4_9BACT</name>
<dbReference type="AlphaFoldDB" id="A0A1F5JGS4"/>
<dbReference type="Proteomes" id="UP000177555">
    <property type="component" value="Unassembled WGS sequence"/>
</dbReference>